<evidence type="ECO:0000256" key="5">
    <source>
        <dbReference type="ARBA" id="ARBA00023157"/>
    </source>
</evidence>
<evidence type="ECO:0000313" key="8">
    <source>
        <dbReference type="EMBL" id="KAG2374371.1"/>
    </source>
</evidence>
<keyword evidence="6" id="KW-0325">Glycoprotein</keyword>
<proteinExistence type="inferred from homology"/>
<dbReference type="Pfam" id="PF00328">
    <property type="entry name" value="His_Phos_2"/>
    <property type="match status" value="1"/>
</dbReference>
<feature type="chain" id="PRO_5041738665" description="Acid phosphatase" evidence="7">
    <location>
        <begin position="23"/>
        <end position="433"/>
    </location>
</feature>
<keyword evidence="5" id="KW-1015">Disulfide bond</keyword>
<evidence type="ECO:0000256" key="1">
    <source>
        <dbReference type="ARBA" id="ARBA00000032"/>
    </source>
</evidence>
<sequence>MKTFILVGALVMTMLLVASVFASSNRHALRGAKKRQQGVSSTGILQVQVISRHGDRLPTSSAQIPKDPVNWPLVSGFSLGDLTGLGQKECYKLGKKLRARYLRDRSPSQIQGITEHYNATHYLFRSTNFDRALNSMVSIAQGLFPPGTGNRAIKKYRNPEQDLHRGQFSLPHGVQSVPIHTVADNMENLLLGFTYCNTVQKRTQTAFITRVFPYIAARRTFFDRLYNETGWTGGDATISTLIDLLQVQKYHDMIHIDWVNENWHLLEQYRDEILLILYGYDVIGKEGSSILITTLLDNIAQFKKKYIHYSAHDSTLQALAAALRLNDADSGFSMGLPKYGAHFVLELHQMNDGNRTVRLLYGEKYDSEHLTPLVLAKLGCESEFCPLATFKAGAELHGTTGSTPWCEACANKSQDVCAPYFLKNVPPCPTPAA</sequence>
<keyword evidence="9" id="KW-1185">Reference proteome</keyword>
<dbReference type="AlphaFoldDB" id="A0AA88GHS8"/>
<comment type="similarity">
    <text evidence="2">Belongs to the histidine acid phosphatase family.</text>
</comment>
<dbReference type="InterPro" id="IPR050645">
    <property type="entry name" value="Histidine_acid_phosphatase"/>
</dbReference>
<evidence type="ECO:0000256" key="3">
    <source>
        <dbReference type="ARBA" id="ARBA00022729"/>
    </source>
</evidence>
<protein>
    <recommendedName>
        <fullName evidence="10">Acid phosphatase</fullName>
    </recommendedName>
</protein>
<dbReference type="PANTHER" id="PTHR11567">
    <property type="entry name" value="ACID PHOSPHATASE-RELATED"/>
    <property type="match status" value="1"/>
</dbReference>
<dbReference type="PANTHER" id="PTHR11567:SF211">
    <property type="entry name" value="PROSTATIC ACID PHOSPHATASE"/>
    <property type="match status" value="1"/>
</dbReference>
<evidence type="ECO:0000256" key="2">
    <source>
        <dbReference type="ARBA" id="ARBA00005375"/>
    </source>
</evidence>
<dbReference type="EMBL" id="PYSW02000046">
    <property type="protein sequence ID" value="KAG2374371.1"/>
    <property type="molecule type" value="Genomic_DNA"/>
</dbReference>
<dbReference type="GO" id="GO:0003993">
    <property type="term" value="F:acid phosphatase activity"/>
    <property type="evidence" value="ECO:0007669"/>
    <property type="project" value="UniProtKB-EC"/>
</dbReference>
<dbReference type="CDD" id="cd07061">
    <property type="entry name" value="HP_HAP_like"/>
    <property type="match status" value="1"/>
</dbReference>
<dbReference type="Gene3D" id="3.40.50.1240">
    <property type="entry name" value="Phosphoglycerate mutase-like"/>
    <property type="match status" value="1"/>
</dbReference>
<dbReference type="InterPro" id="IPR000560">
    <property type="entry name" value="His_Pase_clade-2"/>
</dbReference>
<evidence type="ECO:0000256" key="4">
    <source>
        <dbReference type="ARBA" id="ARBA00022801"/>
    </source>
</evidence>
<dbReference type="Proteomes" id="UP000816034">
    <property type="component" value="Unassembled WGS sequence"/>
</dbReference>
<reference evidence="8 9" key="1">
    <citation type="journal article" date="2018" name="BMC Genomics">
        <title>The genome of Naegleria lovaniensis, the basis for a comparative approach to unravel pathogenicity factors of the human pathogenic amoeba N. fowleri.</title>
        <authorList>
            <person name="Liechti N."/>
            <person name="Schurch N."/>
            <person name="Bruggmann R."/>
            <person name="Wittwer M."/>
        </authorList>
    </citation>
    <scope>NUCLEOTIDE SEQUENCE [LARGE SCALE GENOMIC DNA]</scope>
    <source>
        <strain evidence="8 9">ATCC 30569</strain>
    </source>
</reference>
<gene>
    <name evidence="8" type="ORF">C9374_010941</name>
</gene>
<feature type="signal peptide" evidence="7">
    <location>
        <begin position="1"/>
        <end position="22"/>
    </location>
</feature>
<evidence type="ECO:0008006" key="10">
    <source>
        <dbReference type="Google" id="ProtNLM"/>
    </source>
</evidence>
<accession>A0AA88GHS8</accession>
<evidence type="ECO:0000313" key="9">
    <source>
        <dbReference type="Proteomes" id="UP000816034"/>
    </source>
</evidence>
<dbReference type="InterPro" id="IPR029033">
    <property type="entry name" value="His_PPase_superfam"/>
</dbReference>
<evidence type="ECO:0000256" key="6">
    <source>
        <dbReference type="ARBA" id="ARBA00023180"/>
    </source>
</evidence>
<dbReference type="RefSeq" id="XP_044543545.1">
    <property type="nucleotide sequence ID" value="XM_044686541.1"/>
</dbReference>
<comment type="caution">
    <text evidence="8">The sequence shown here is derived from an EMBL/GenBank/DDBJ whole genome shotgun (WGS) entry which is preliminary data.</text>
</comment>
<keyword evidence="3 7" id="KW-0732">Signal</keyword>
<dbReference type="SUPFAM" id="SSF53254">
    <property type="entry name" value="Phosphoglycerate mutase-like"/>
    <property type="match status" value="1"/>
</dbReference>
<dbReference type="PROSITE" id="PS00616">
    <property type="entry name" value="HIS_ACID_PHOSPHAT_1"/>
    <property type="match status" value="1"/>
</dbReference>
<dbReference type="GeneID" id="68103395"/>
<keyword evidence="4" id="KW-0378">Hydrolase</keyword>
<organism evidence="8 9">
    <name type="scientific">Naegleria lovaniensis</name>
    <name type="common">Amoeba</name>
    <dbReference type="NCBI Taxonomy" id="51637"/>
    <lineage>
        <taxon>Eukaryota</taxon>
        <taxon>Discoba</taxon>
        <taxon>Heterolobosea</taxon>
        <taxon>Tetramitia</taxon>
        <taxon>Eutetramitia</taxon>
        <taxon>Vahlkampfiidae</taxon>
        <taxon>Naegleria</taxon>
    </lineage>
</organism>
<dbReference type="InterPro" id="IPR033379">
    <property type="entry name" value="Acid_Pase_AS"/>
</dbReference>
<evidence type="ECO:0000256" key="7">
    <source>
        <dbReference type="SAM" id="SignalP"/>
    </source>
</evidence>
<name>A0AA88GHS8_NAELO</name>
<comment type="catalytic activity">
    <reaction evidence="1">
        <text>a phosphate monoester + H2O = an alcohol + phosphate</text>
        <dbReference type="Rhea" id="RHEA:15017"/>
        <dbReference type="ChEBI" id="CHEBI:15377"/>
        <dbReference type="ChEBI" id="CHEBI:30879"/>
        <dbReference type="ChEBI" id="CHEBI:43474"/>
        <dbReference type="ChEBI" id="CHEBI:67140"/>
        <dbReference type="EC" id="3.1.3.2"/>
    </reaction>
</comment>